<accession>A0A511BQA0</accession>
<dbReference type="Gene3D" id="2.40.170.20">
    <property type="entry name" value="TonB-dependent receptor, beta-barrel domain"/>
    <property type="match status" value="1"/>
</dbReference>
<keyword evidence="3" id="KW-0998">Cell outer membrane</keyword>
<keyword evidence="6" id="KW-0675">Receptor</keyword>
<dbReference type="Pfam" id="PF07715">
    <property type="entry name" value="Plug"/>
    <property type="match status" value="1"/>
</dbReference>
<reference evidence="6 7" key="1">
    <citation type="submission" date="2019-07" db="EMBL/GenBank/DDBJ databases">
        <title>Whole genome shotgun sequence of Swaminathania salitolerans NBRC 104436.</title>
        <authorList>
            <person name="Hosoyama A."/>
            <person name="Uohara A."/>
            <person name="Ohji S."/>
            <person name="Ichikawa N."/>
        </authorList>
    </citation>
    <scope>NUCLEOTIDE SEQUENCE [LARGE SCALE GENOMIC DNA]</scope>
    <source>
        <strain evidence="6 7">NBRC 104436</strain>
    </source>
</reference>
<dbReference type="InterPro" id="IPR036942">
    <property type="entry name" value="Beta-barrel_TonB_sf"/>
</dbReference>
<dbReference type="AlphaFoldDB" id="A0A511BQA0"/>
<evidence type="ECO:0000313" key="7">
    <source>
        <dbReference type="Proteomes" id="UP000321405"/>
    </source>
</evidence>
<dbReference type="Gene3D" id="2.170.130.10">
    <property type="entry name" value="TonB-dependent receptor, plug domain"/>
    <property type="match status" value="1"/>
</dbReference>
<dbReference type="InterPro" id="IPR012910">
    <property type="entry name" value="Plug_dom"/>
</dbReference>
<protein>
    <submittedName>
        <fullName evidence="6">TonB-dependent receptor</fullName>
    </submittedName>
</protein>
<evidence type="ECO:0000313" key="6">
    <source>
        <dbReference type="EMBL" id="GEL02500.1"/>
    </source>
</evidence>
<dbReference type="SUPFAM" id="SSF56935">
    <property type="entry name" value="Porins"/>
    <property type="match status" value="1"/>
</dbReference>
<name>A0A511BQA0_9PROT</name>
<sequence length="797" mass="87113">MLVVAILGNAPLLRTAEARGDTVRYTGRNPPEYPVDEGRAYRGENPARHPATGPARMTGRDAQRERGERISIREKRRIVGGGLMKIQTVPRAISEVTRDFISKQAPTLSPTSLIASLPGVQAGNESPLSTQSETLHIRGLDQTQIGFLFEGVPAADMFSYNPWNAAMVDNENIASITVTQGSVDLTSPLYNADGAQVSMKALRPADRAGGYVNLSGGTHSLQKEFVRLNTGALGHSNIRAYGSFSHSAANLWRGPGSIRRYHVDANLEKRWAPGSTSDVIFGYNQGRQTIYRYPTLAQWRAQGTSFNYTAPYTPGSFSYYRLNERFTNVAFGTIRNDIRLSRSWILHVTPYGISQMGPNNYGMAVPTAGGYIGTQRYDYLDGYAGQNRMILVQSVHPWEQRSSGVTMALDWKTRHNTLTFFYFYSWSDHQERQDKFAVGDDGSVTWKNPLTANGRLVTGYDINQTQQVNALGFNDRLSLLDGRLLFDAGFKATMVSRMTTENLPGASPYKSAPNHFIPTPQFLASYRVTPQDQIYLNATTSYRLPAGWAAYVPGFPVTSPTPNVIPPPSLAPEYFIGEELGIRHNGTVTVSIAGFHYNLTNHQVSGLAYQPGTSIMISSQIAAGGEEAWGMQAELATRPWHHLSAYLSGQYLQTRLGNNISTGNDYLPTAGKSASGSPEYTGAIGLTFDDGLWFGNFNLRYQDSQYSTLMNDQSIPSFTTADLSFGRKLPAFGTGIHPRAMLSLTNLGGLNYLSGIGGFGLTARARRGIFGNAVNPSNPVFVVGSAFTAVASVSADF</sequence>
<comment type="subcellular location">
    <subcellularLocation>
        <location evidence="1">Cell outer membrane</location>
    </subcellularLocation>
</comment>
<evidence type="ECO:0000256" key="2">
    <source>
        <dbReference type="ARBA" id="ARBA00023136"/>
    </source>
</evidence>
<gene>
    <name evidence="6" type="ORF">SSA02_16630</name>
</gene>
<feature type="compositionally biased region" description="Basic and acidic residues" evidence="4">
    <location>
        <begin position="58"/>
        <end position="67"/>
    </location>
</feature>
<dbReference type="InterPro" id="IPR037066">
    <property type="entry name" value="Plug_dom_sf"/>
</dbReference>
<feature type="region of interest" description="Disordered" evidence="4">
    <location>
        <begin position="23"/>
        <end position="67"/>
    </location>
</feature>
<feature type="domain" description="TonB-dependent receptor plug" evidence="5">
    <location>
        <begin position="86"/>
        <end position="183"/>
    </location>
</feature>
<feature type="compositionally biased region" description="Basic and acidic residues" evidence="4">
    <location>
        <begin position="36"/>
        <end position="47"/>
    </location>
</feature>
<keyword evidence="2" id="KW-0472">Membrane</keyword>
<comment type="caution">
    <text evidence="6">The sequence shown here is derived from an EMBL/GenBank/DDBJ whole genome shotgun (WGS) entry which is preliminary data.</text>
</comment>
<dbReference type="GO" id="GO:0009279">
    <property type="term" value="C:cell outer membrane"/>
    <property type="evidence" value="ECO:0007669"/>
    <property type="project" value="UniProtKB-SubCell"/>
</dbReference>
<keyword evidence="7" id="KW-1185">Reference proteome</keyword>
<evidence type="ECO:0000256" key="3">
    <source>
        <dbReference type="ARBA" id="ARBA00023237"/>
    </source>
</evidence>
<dbReference type="EMBL" id="BJVC01000003">
    <property type="protein sequence ID" value="GEL02500.1"/>
    <property type="molecule type" value="Genomic_DNA"/>
</dbReference>
<evidence type="ECO:0000256" key="1">
    <source>
        <dbReference type="ARBA" id="ARBA00004442"/>
    </source>
</evidence>
<evidence type="ECO:0000256" key="4">
    <source>
        <dbReference type="SAM" id="MobiDB-lite"/>
    </source>
</evidence>
<organism evidence="6 7">
    <name type="scientific">Swaminathania salitolerans</name>
    <dbReference type="NCBI Taxonomy" id="182838"/>
    <lineage>
        <taxon>Bacteria</taxon>
        <taxon>Pseudomonadati</taxon>
        <taxon>Pseudomonadota</taxon>
        <taxon>Alphaproteobacteria</taxon>
        <taxon>Acetobacterales</taxon>
        <taxon>Acetobacteraceae</taxon>
        <taxon>Swaminathania</taxon>
    </lineage>
</organism>
<evidence type="ECO:0000259" key="5">
    <source>
        <dbReference type="Pfam" id="PF07715"/>
    </source>
</evidence>
<dbReference type="Proteomes" id="UP000321405">
    <property type="component" value="Unassembled WGS sequence"/>
</dbReference>
<proteinExistence type="predicted"/>